<evidence type="ECO:0000259" key="10">
    <source>
        <dbReference type="Pfam" id="PF06762"/>
    </source>
</evidence>
<feature type="transmembrane region" description="Helical" evidence="9">
    <location>
        <begin position="404"/>
        <end position="422"/>
    </location>
</feature>
<feature type="domain" description="Lipase maturation factor 1/2 N-terminal" evidence="10">
    <location>
        <begin position="125"/>
        <end position="265"/>
    </location>
</feature>
<organism evidence="12 13">
    <name type="scientific">Phytophthora palmivora</name>
    <dbReference type="NCBI Taxonomy" id="4796"/>
    <lineage>
        <taxon>Eukaryota</taxon>
        <taxon>Sar</taxon>
        <taxon>Stramenopiles</taxon>
        <taxon>Oomycota</taxon>
        <taxon>Peronosporomycetes</taxon>
        <taxon>Peronosporales</taxon>
        <taxon>Peronosporaceae</taxon>
        <taxon>Phytophthora</taxon>
    </lineage>
</organism>
<feature type="domain" description="Lipase maturation factor 1/2 C-terminal" evidence="11">
    <location>
        <begin position="457"/>
        <end position="622"/>
    </location>
</feature>
<keyword evidence="7" id="KW-0325">Glycoprotein</keyword>
<dbReference type="PANTHER" id="PTHR14463:SF5">
    <property type="entry name" value="LIPASE MATURATION FACTOR 2"/>
    <property type="match status" value="1"/>
</dbReference>
<evidence type="ECO:0000256" key="6">
    <source>
        <dbReference type="ARBA" id="ARBA00023136"/>
    </source>
</evidence>
<name>A0A2P4YRM3_9STRA</name>
<evidence type="ECO:0000256" key="1">
    <source>
        <dbReference type="ARBA" id="ARBA00004477"/>
    </source>
</evidence>
<dbReference type="Pfam" id="PF25179">
    <property type="entry name" value="LMF1_C"/>
    <property type="match status" value="1"/>
</dbReference>
<proteinExistence type="inferred from homology"/>
<evidence type="ECO:0000256" key="8">
    <source>
        <dbReference type="ARBA" id="ARBA00040643"/>
    </source>
</evidence>
<evidence type="ECO:0000256" key="3">
    <source>
        <dbReference type="ARBA" id="ARBA00022692"/>
    </source>
</evidence>
<dbReference type="OrthoDB" id="434126at2759"/>
<comment type="caution">
    <text evidence="12">The sequence shown here is derived from an EMBL/GenBank/DDBJ whole genome shotgun (WGS) entry which is preliminary data.</text>
</comment>
<feature type="transmembrane region" description="Helical" evidence="9">
    <location>
        <begin position="201"/>
        <end position="222"/>
    </location>
</feature>
<evidence type="ECO:0000256" key="9">
    <source>
        <dbReference type="SAM" id="Phobius"/>
    </source>
</evidence>
<evidence type="ECO:0000256" key="4">
    <source>
        <dbReference type="ARBA" id="ARBA00022824"/>
    </source>
</evidence>
<evidence type="ECO:0000259" key="11">
    <source>
        <dbReference type="Pfam" id="PF25179"/>
    </source>
</evidence>
<dbReference type="EMBL" id="NCKW01000476">
    <property type="protein sequence ID" value="POM80426.1"/>
    <property type="molecule type" value="Genomic_DNA"/>
</dbReference>
<evidence type="ECO:0000256" key="7">
    <source>
        <dbReference type="ARBA" id="ARBA00023180"/>
    </source>
</evidence>
<accession>A0A2P4YRM3</accession>
<comment type="subcellular location">
    <subcellularLocation>
        <location evidence="1">Endoplasmic reticulum membrane</location>
        <topology evidence="1">Multi-pass membrane protein</topology>
    </subcellularLocation>
</comment>
<dbReference type="InterPro" id="IPR009613">
    <property type="entry name" value="LMF"/>
</dbReference>
<comment type="similarity">
    <text evidence="2">Belongs to the lipase maturation factor family.</text>
</comment>
<keyword evidence="5 9" id="KW-1133">Transmembrane helix</keyword>
<reference evidence="12 13" key="1">
    <citation type="journal article" date="2017" name="Genome Biol. Evol.">
        <title>Phytophthora megakarya and P. palmivora, closely related causal agents of cacao black pod rot, underwent increases in genome sizes and gene numbers by different mechanisms.</title>
        <authorList>
            <person name="Ali S.S."/>
            <person name="Shao J."/>
            <person name="Lary D.J."/>
            <person name="Kronmiller B."/>
            <person name="Shen D."/>
            <person name="Strem M.D."/>
            <person name="Amoako-Attah I."/>
            <person name="Akrofi A.Y."/>
            <person name="Begoude B.A."/>
            <person name="Ten Hoopen G.M."/>
            <person name="Coulibaly K."/>
            <person name="Kebe B.I."/>
            <person name="Melnick R.L."/>
            <person name="Guiltinan M.J."/>
            <person name="Tyler B.M."/>
            <person name="Meinhardt L.W."/>
            <person name="Bailey B.A."/>
        </authorList>
    </citation>
    <scope>NUCLEOTIDE SEQUENCE [LARGE SCALE GENOMIC DNA]</scope>
    <source>
        <strain evidence="13">sbr112.9</strain>
    </source>
</reference>
<keyword evidence="4" id="KW-0256">Endoplasmic reticulum</keyword>
<feature type="non-terminal residue" evidence="12">
    <location>
        <position position="696"/>
    </location>
</feature>
<evidence type="ECO:0000313" key="12">
    <source>
        <dbReference type="EMBL" id="POM80426.1"/>
    </source>
</evidence>
<protein>
    <recommendedName>
        <fullName evidence="8">Lipase maturation factor 2</fullName>
    </recommendedName>
</protein>
<dbReference type="AlphaFoldDB" id="A0A2P4YRM3"/>
<gene>
    <name evidence="12" type="ORF">PHPALM_1741</name>
</gene>
<sequence>MLIFPRDFFLICICRPNTKDGIESVDTFLRSVKHRYVSELHDASTFEWIVHKVPTLVWLHEPLQWTPSFCMEVICLVGVTAAVLGVIQPAWRSLPRARSTATQTSSRAYAARISSVTDELTLSGLLAPWWHHSRSDETFETPAAVVWTLRFLFFKFMLMSGAVKIQSRCPTWLGLTALDFHFASQPLPLPLSWYASQVPPIINSIAVAVTLLIEGPWTFFLLAPHRMLRRIGAIQQITLQISIILTGNYNFFNLLTIILATALIDIERDATNSKYYDNESQKSWITRVESAWYTFQIHPVATKALLMCGLWFCVYTWLEAFEITILDDPFTAEQRQNFIEVLLATRIQLLLTVEDTQTWLALILPRCTVFSAVLVVCSSCWQIMHSFSPSRHSGMPTFRSRSRLALRLIYLLTTTVASIWIFTSSVATLSVLDQSFQQSLPSFVFSTYSLTEKYSITSAYGLFRRMTGVGTVQLDNGQRFSVVARPEIILEGTDDGGLTWKAYHFKYKPGDVTSAPRLVAPFHPRLDWQMWFAALGDYHGAPWLVHLVAKLLKGSPDVKDLLDTTHDPFPDTPPDAIRAQLYYYDFTRLNASWNRALPRAKILGNNSDPQWWTRTYVREYLPALERGNPSLAAFVEQYWPESPSVPKRVLETSLLRRWIDQVLESLCNEPWSPVGIAASFVLVKSVLFRRHADSKL</sequence>
<keyword evidence="3 9" id="KW-0812">Transmembrane</keyword>
<keyword evidence="13" id="KW-1185">Reference proteome</keyword>
<evidence type="ECO:0000256" key="2">
    <source>
        <dbReference type="ARBA" id="ARBA00005512"/>
    </source>
</evidence>
<feature type="transmembrane region" description="Helical" evidence="9">
    <location>
        <begin position="243"/>
        <end position="264"/>
    </location>
</feature>
<dbReference type="InterPro" id="IPR057434">
    <property type="entry name" value="LMF1/2_N"/>
</dbReference>
<dbReference type="Pfam" id="PF06762">
    <property type="entry name" value="LMF1"/>
    <property type="match status" value="1"/>
</dbReference>
<dbReference type="GO" id="GO:0005789">
    <property type="term" value="C:endoplasmic reticulum membrane"/>
    <property type="evidence" value="ECO:0007669"/>
    <property type="project" value="UniProtKB-SubCell"/>
</dbReference>
<dbReference type="PANTHER" id="PTHR14463">
    <property type="entry name" value="LIPASE MATURATION FACTOR"/>
    <property type="match status" value="1"/>
</dbReference>
<keyword evidence="6 9" id="KW-0472">Membrane</keyword>
<dbReference type="GO" id="GO:0051604">
    <property type="term" value="P:protein maturation"/>
    <property type="evidence" value="ECO:0007669"/>
    <property type="project" value="InterPro"/>
</dbReference>
<dbReference type="InterPro" id="IPR057433">
    <property type="entry name" value="LMF1/2_C"/>
</dbReference>
<dbReference type="Proteomes" id="UP000237271">
    <property type="component" value="Unassembled WGS sequence"/>
</dbReference>
<evidence type="ECO:0000256" key="5">
    <source>
        <dbReference type="ARBA" id="ARBA00022989"/>
    </source>
</evidence>
<evidence type="ECO:0000313" key="13">
    <source>
        <dbReference type="Proteomes" id="UP000237271"/>
    </source>
</evidence>